<feature type="transmembrane region" description="Helical" evidence="1">
    <location>
        <begin position="45"/>
        <end position="62"/>
    </location>
</feature>
<evidence type="ECO:0008006" key="4">
    <source>
        <dbReference type="Google" id="ProtNLM"/>
    </source>
</evidence>
<dbReference type="Proteomes" id="UP000183975">
    <property type="component" value="Unassembled WGS sequence"/>
</dbReference>
<dbReference type="OrthoDB" id="2067009at2"/>
<keyword evidence="1" id="KW-0812">Transmembrane</keyword>
<feature type="transmembrane region" description="Helical" evidence="1">
    <location>
        <begin position="74"/>
        <end position="93"/>
    </location>
</feature>
<keyword evidence="1" id="KW-1133">Transmembrane helix</keyword>
<feature type="transmembrane region" description="Helical" evidence="1">
    <location>
        <begin position="197"/>
        <end position="219"/>
    </location>
</feature>
<dbReference type="RefSeq" id="WP_072851077.1">
    <property type="nucleotide sequence ID" value="NZ_FRAH01000029.1"/>
</dbReference>
<dbReference type="EMBL" id="FRAH01000029">
    <property type="protein sequence ID" value="SHK48673.1"/>
    <property type="molecule type" value="Genomic_DNA"/>
</dbReference>
<feature type="transmembrane region" description="Helical" evidence="1">
    <location>
        <begin position="169"/>
        <end position="191"/>
    </location>
</feature>
<feature type="transmembrane region" description="Helical" evidence="1">
    <location>
        <begin position="105"/>
        <end position="123"/>
    </location>
</feature>
<evidence type="ECO:0000313" key="2">
    <source>
        <dbReference type="EMBL" id="SHK48673.1"/>
    </source>
</evidence>
<keyword evidence="3" id="KW-1185">Reference proteome</keyword>
<proteinExistence type="predicted"/>
<protein>
    <recommendedName>
        <fullName evidence="4">Intracellular septation protein A</fullName>
    </recommendedName>
</protein>
<gene>
    <name evidence="2" type="ORF">SAMN02745138_01806</name>
</gene>
<feature type="transmembrane region" description="Helical" evidence="1">
    <location>
        <begin position="129"/>
        <end position="148"/>
    </location>
</feature>
<sequence>MDERYDEKNQGTWANDAQMPDILKDGNILAKETAKKEQAEVLGKWLWILFWLIIPSAIAGILSNENLVGKESGVYIFGTLLSMVVGILYGVILLPMRGVEEKYRIAGIFSILAAVLSMGLEVIQVESPLMVLVIGLPTLILGLIAKYYEFHSHAAVLREFDLEFSQKWLTLWKWYCVIIAGMIVSTLVVLISFLLAALLILAFTIGTAVIAIVQLVYLYKMAKLFRQYA</sequence>
<organism evidence="2 3">
    <name type="scientific">Anaerotignum lactatifermentans DSM 14214</name>
    <dbReference type="NCBI Taxonomy" id="1121323"/>
    <lineage>
        <taxon>Bacteria</taxon>
        <taxon>Bacillati</taxon>
        <taxon>Bacillota</taxon>
        <taxon>Clostridia</taxon>
        <taxon>Lachnospirales</taxon>
        <taxon>Anaerotignaceae</taxon>
        <taxon>Anaerotignum</taxon>
    </lineage>
</organism>
<accession>A0A1M6SVG3</accession>
<dbReference type="AlphaFoldDB" id="A0A1M6SVG3"/>
<evidence type="ECO:0000313" key="3">
    <source>
        <dbReference type="Proteomes" id="UP000183975"/>
    </source>
</evidence>
<keyword evidence="1" id="KW-0472">Membrane</keyword>
<reference evidence="2 3" key="1">
    <citation type="submission" date="2016-11" db="EMBL/GenBank/DDBJ databases">
        <authorList>
            <person name="Jaros S."/>
            <person name="Januszkiewicz K."/>
            <person name="Wedrychowicz H."/>
        </authorList>
    </citation>
    <scope>NUCLEOTIDE SEQUENCE [LARGE SCALE GENOMIC DNA]</scope>
    <source>
        <strain evidence="2 3">DSM 14214</strain>
    </source>
</reference>
<evidence type="ECO:0000256" key="1">
    <source>
        <dbReference type="SAM" id="Phobius"/>
    </source>
</evidence>
<name>A0A1M6SVG3_9FIRM</name>